<evidence type="ECO:0000313" key="2">
    <source>
        <dbReference type="EMBL" id="MCC8392607.1"/>
    </source>
</evidence>
<dbReference type="EMBL" id="JAJITD010000003">
    <property type="protein sequence ID" value="MCC8392607.1"/>
    <property type="molecule type" value="Genomic_DNA"/>
</dbReference>
<dbReference type="SUPFAM" id="SSF51445">
    <property type="entry name" value="(Trans)glycosidases"/>
    <property type="match status" value="1"/>
</dbReference>
<evidence type="ECO:0000259" key="1">
    <source>
        <dbReference type="Pfam" id="PF11790"/>
    </source>
</evidence>
<dbReference type="Proteomes" id="UP001431019">
    <property type="component" value="Unassembled WGS sequence"/>
</dbReference>
<protein>
    <recommendedName>
        <fullName evidence="1">Asl1-like glycosyl hydrolase catalytic domain-containing protein</fullName>
    </recommendedName>
</protein>
<dbReference type="RefSeq" id="WP_230508805.1">
    <property type="nucleotide sequence ID" value="NZ_JAJITD010000003.1"/>
</dbReference>
<reference evidence="2 3" key="1">
    <citation type="submission" date="2021-11" db="EMBL/GenBank/DDBJ databases">
        <authorList>
            <person name="Oh E.-T."/>
            <person name="Kim S.-B."/>
        </authorList>
    </citation>
    <scope>NUCLEOTIDE SEQUENCE [LARGE SCALE GENOMIC DNA]</scope>
    <source>
        <strain evidence="2 3">MMS20-SJTR3</strain>
    </source>
</reference>
<dbReference type="Gene3D" id="3.20.20.80">
    <property type="entry name" value="Glycosidases"/>
    <property type="match status" value="1"/>
</dbReference>
<keyword evidence="3" id="KW-1185">Reference proteome</keyword>
<name>A0ABS8JS01_9BURK</name>
<proteinExistence type="predicted"/>
<accession>A0ABS8JS01</accession>
<evidence type="ECO:0000313" key="3">
    <source>
        <dbReference type="Proteomes" id="UP001431019"/>
    </source>
</evidence>
<dbReference type="InterPro" id="IPR017853">
    <property type="entry name" value="GH"/>
</dbReference>
<dbReference type="InterPro" id="IPR024655">
    <property type="entry name" value="Asl1_glyco_hydro_catalytic"/>
</dbReference>
<feature type="domain" description="Asl1-like glycosyl hydrolase catalytic" evidence="1">
    <location>
        <begin position="253"/>
        <end position="338"/>
    </location>
</feature>
<organism evidence="2 3">
    <name type="scientific">Paraburkholderia sejongensis</name>
    <dbReference type="NCBI Taxonomy" id="2886946"/>
    <lineage>
        <taxon>Bacteria</taxon>
        <taxon>Pseudomonadati</taxon>
        <taxon>Pseudomonadota</taxon>
        <taxon>Betaproteobacteria</taxon>
        <taxon>Burkholderiales</taxon>
        <taxon>Burkholderiaceae</taxon>
        <taxon>Paraburkholderia</taxon>
    </lineage>
</organism>
<comment type="caution">
    <text evidence="2">The sequence shown here is derived from an EMBL/GenBank/DDBJ whole genome shotgun (WGS) entry which is preliminary data.</text>
</comment>
<dbReference type="Pfam" id="PF11790">
    <property type="entry name" value="Glyco_hydro_cc"/>
    <property type="match status" value="1"/>
</dbReference>
<sequence length="390" mass="42496">MTAGTPAGARHAAKLAALQPPPTGHGPDRFAMAVNCNPWSVDRAALNECAKDLDLIRALGVGTVRLGVSWDFMSQGSTLEPGKVAFTKALLDAARARGMKILFQVGMLAPVGAYQCPGVVNRPRKASPRLDFCDAVFSRYLSALMDIVLPYTADIELFNELNWGFSIDDPSYGDVNGIFGYIPRRETELYIEAKRVLDSKKRLGYNAVLHSQGISYFYNSAYPNAGWKPPDHAPFIQATDLLQALGNHTAAASSPLNAVIDVVDIHPYFKSDVYVTTVQAIITTLAALTPNRTKPLWITETNSGTDNTDAGMTSAFEQLKLLMSSNAVQKAFWFVVRNGDPANGEGDTYAIYDYHRNLIRPRLAAAIKAYTATVPVSERFLSGVYLTPVP</sequence>
<gene>
    <name evidence="2" type="ORF">LJ656_08405</name>
</gene>